<feature type="compositionally biased region" description="Low complexity" evidence="5">
    <location>
        <begin position="381"/>
        <end position="393"/>
    </location>
</feature>
<evidence type="ECO:0000259" key="7">
    <source>
        <dbReference type="PROSITE" id="PS50011"/>
    </source>
</evidence>
<evidence type="ECO:0000313" key="8">
    <source>
        <dbReference type="EMBL" id="MBA8950517.1"/>
    </source>
</evidence>
<dbReference type="PANTHER" id="PTHR43289:SF34">
    <property type="entry name" value="SERINE_THREONINE-PROTEIN KINASE YBDM-RELATED"/>
    <property type="match status" value="1"/>
</dbReference>
<feature type="region of interest" description="Disordered" evidence="5">
    <location>
        <begin position="299"/>
        <end position="330"/>
    </location>
</feature>
<dbReference type="GO" id="GO:0004674">
    <property type="term" value="F:protein serine/threonine kinase activity"/>
    <property type="evidence" value="ECO:0007669"/>
    <property type="project" value="UniProtKB-KW"/>
</dbReference>
<dbReference type="SUPFAM" id="SSF56112">
    <property type="entry name" value="Protein kinase-like (PK-like)"/>
    <property type="match status" value="1"/>
</dbReference>
<name>A0A7W3QKK8_ACTNM</name>
<dbReference type="InterPro" id="IPR008271">
    <property type="entry name" value="Ser/Thr_kinase_AS"/>
</dbReference>
<dbReference type="InterPro" id="IPR000719">
    <property type="entry name" value="Prot_kinase_dom"/>
</dbReference>
<keyword evidence="6" id="KW-0472">Membrane</keyword>
<dbReference type="PANTHER" id="PTHR43289">
    <property type="entry name" value="MITOGEN-ACTIVATED PROTEIN KINASE KINASE KINASE 20-RELATED"/>
    <property type="match status" value="1"/>
</dbReference>
<feature type="domain" description="Protein kinase" evidence="7">
    <location>
        <begin position="21"/>
        <end position="278"/>
    </location>
</feature>
<dbReference type="GO" id="GO:0005524">
    <property type="term" value="F:ATP binding"/>
    <property type="evidence" value="ECO:0007669"/>
    <property type="project" value="UniProtKB-KW"/>
</dbReference>
<dbReference type="Gene3D" id="1.10.510.10">
    <property type="entry name" value="Transferase(Phosphotransferase) domain 1"/>
    <property type="match status" value="1"/>
</dbReference>
<evidence type="ECO:0000256" key="6">
    <source>
        <dbReference type="SAM" id="Phobius"/>
    </source>
</evidence>
<dbReference type="Pfam" id="PF00069">
    <property type="entry name" value="Pkinase"/>
    <property type="match status" value="1"/>
</dbReference>
<keyword evidence="2" id="KW-0547">Nucleotide-binding</keyword>
<dbReference type="PROSITE" id="PS50011">
    <property type="entry name" value="PROTEIN_KINASE_DOM"/>
    <property type="match status" value="1"/>
</dbReference>
<evidence type="ECO:0000256" key="5">
    <source>
        <dbReference type="SAM" id="MobiDB-lite"/>
    </source>
</evidence>
<keyword evidence="9" id="KW-1185">Reference proteome</keyword>
<evidence type="ECO:0000313" key="9">
    <source>
        <dbReference type="Proteomes" id="UP000572680"/>
    </source>
</evidence>
<reference evidence="8 9" key="1">
    <citation type="submission" date="2020-08" db="EMBL/GenBank/DDBJ databases">
        <title>Genomic Encyclopedia of Type Strains, Phase IV (KMG-IV): sequencing the most valuable type-strain genomes for metagenomic binning, comparative biology and taxonomic classification.</title>
        <authorList>
            <person name="Goeker M."/>
        </authorList>
    </citation>
    <scope>NUCLEOTIDE SEQUENCE [LARGE SCALE GENOMIC DNA]</scope>
    <source>
        <strain evidence="8 9">DSM 44197</strain>
    </source>
</reference>
<keyword evidence="3 8" id="KW-0418">Kinase</keyword>
<keyword evidence="4" id="KW-0067">ATP-binding</keyword>
<gene>
    <name evidence="8" type="ORF">HNR61_002130</name>
</gene>
<keyword evidence="6" id="KW-0812">Transmembrane</keyword>
<feature type="compositionally biased region" description="Low complexity" evidence="5">
    <location>
        <begin position="316"/>
        <end position="325"/>
    </location>
</feature>
<dbReference type="RefSeq" id="WP_182842921.1">
    <property type="nucleotide sequence ID" value="NZ_BAAALP010000057.1"/>
</dbReference>
<keyword evidence="6" id="KW-1133">Transmembrane helix</keyword>
<feature type="compositionally biased region" description="Polar residues" evidence="5">
    <location>
        <begin position="399"/>
        <end position="408"/>
    </location>
</feature>
<dbReference type="PROSITE" id="PS00108">
    <property type="entry name" value="PROTEIN_KINASE_ST"/>
    <property type="match status" value="1"/>
</dbReference>
<dbReference type="Proteomes" id="UP000572680">
    <property type="component" value="Unassembled WGS sequence"/>
</dbReference>
<evidence type="ECO:0000256" key="4">
    <source>
        <dbReference type="ARBA" id="ARBA00022840"/>
    </source>
</evidence>
<sequence length="527" mass="54398">MDLPTVGEPLGPGDPERVGPHVIRRVLGRGGQGVVYLGESPDHGPVAVKLLSGPGGGVSGEAARRFQREAATAKAVAQFCTARVLDVGTTADGRPYIAGEYVPGPSLLALVDGQGPRSGPSLDRIAVATATALVAIHEAGIVHRDFKPGNVIMGPDGPRVIDFGIARETATATAAGEATDIIGTPAYMAPEQLRGEPLTGAVDVFAWASTMVFVATGRPPFGTDAMTTHRILHAEPDLTGLPSPLRDLVAACLAKDPRARPTAERLLSALITGRAPTLAAPGLPPRPSAAQMMGIGAGLAASSTNQPPAPPPPAPWAHAGAATQPPKQPRSVPLAGVLAGAVVGVAVAVTAGFVLWPDTGVPAANTTMPQASTSPAPPSPSADSARPSPAGSAKARPTRTASPKPSRTATRKPPPKGPWTAPGLPGISARGVYDVSGGQFTSSLSLRMTRKTAGYALFEHQHFDGGTMCDYGVEYTRFGQDHTARFDSRCTKTFRVRTCLARNVTRDAAGALKIDYIRCEPWHDVRG</sequence>
<feature type="transmembrane region" description="Helical" evidence="6">
    <location>
        <begin position="334"/>
        <end position="356"/>
    </location>
</feature>
<proteinExistence type="predicted"/>
<dbReference type="Gene3D" id="3.30.200.20">
    <property type="entry name" value="Phosphorylase Kinase, domain 1"/>
    <property type="match status" value="1"/>
</dbReference>
<dbReference type="CDD" id="cd14014">
    <property type="entry name" value="STKc_PknB_like"/>
    <property type="match status" value="1"/>
</dbReference>
<organism evidence="8 9">
    <name type="scientific">Actinomadura namibiensis</name>
    <dbReference type="NCBI Taxonomy" id="182080"/>
    <lineage>
        <taxon>Bacteria</taxon>
        <taxon>Bacillati</taxon>
        <taxon>Actinomycetota</taxon>
        <taxon>Actinomycetes</taxon>
        <taxon>Streptosporangiales</taxon>
        <taxon>Thermomonosporaceae</taxon>
        <taxon>Actinomadura</taxon>
    </lineage>
</organism>
<accession>A0A7W3QKK8</accession>
<evidence type="ECO:0000256" key="1">
    <source>
        <dbReference type="ARBA" id="ARBA00022679"/>
    </source>
</evidence>
<keyword evidence="8" id="KW-0723">Serine/threonine-protein kinase</keyword>
<evidence type="ECO:0000256" key="2">
    <source>
        <dbReference type="ARBA" id="ARBA00022741"/>
    </source>
</evidence>
<keyword evidence="1" id="KW-0808">Transferase</keyword>
<comment type="caution">
    <text evidence="8">The sequence shown here is derived from an EMBL/GenBank/DDBJ whole genome shotgun (WGS) entry which is preliminary data.</text>
</comment>
<dbReference type="EMBL" id="JACJIA010000002">
    <property type="protein sequence ID" value="MBA8950517.1"/>
    <property type="molecule type" value="Genomic_DNA"/>
</dbReference>
<dbReference type="InterPro" id="IPR011009">
    <property type="entry name" value="Kinase-like_dom_sf"/>
</dbReference>
<feature type="region of interest" description="Disordered" evidence="5">
    <location>
        <begin position="365"/>
        <end position="424"/>
    </location>
</feature>
<dbReference type="AlphaFoldDB" id="A0A7W3QKK8"/>
<protein>
    <submittedName>
        <fullName evidence="8">Serine/threonine protein kinase</fullName>
    </submittedName>
</protein>
<evidence type="ECO:0000256" key="3">
    <source>
        <dbReference type="ARBA" id="ARBA00022777"/>
    </source>
</evidence>